<dbReference type="KEGG" id="hha:Hhal_1889"/>
<evidence type="ECO:0000313" key="3">
    <source>
        <dbReference type="EMBL" id="ABM62653.1"/>
    </source>
</evidence>
<dbReference type="EMBL" id="CP000544">
    <property type="protein sequence ID" value="ABM62653.1"/>
    <property type="molecule type" value="Genomic_DNA"/>
</dbReference>
<feature type="domain" description="Guanylate cyclase" evidence="2">
    <location>
        <begin position="460"/>
        <end position="592"/>
    </location>
</feature>
<dbReference type="PANTHER" id="PTHR43081">
    <property type="entry name" value="ADENYLATE CYCLASE, TERMINAL-DIFFERENTIATION SPECIFIC-RELATED"/>
    <property type="match status" value="1"/>
</dbReference>
<feature type="transmembrane region" description="Helical" evidence="1">
    <location>
        <begin position="12"/>
        <end position="32"/>
    </location>
</feature>
<feature type="transmembrane region" description="Helical" evidence="1">
    <location>
        <begin position="396"/>
        <end position="416"/>
    </location>
</feature>
<dbReference type="GO" id="GO:0009190">
    <property type="term" value="P:cyclic nucleotide biosynthetic process"/>
    <property type="evidence" value="ECO:0007669"/>
    <property type="project" value="InterPro"/>
</dbReference>
<dbReference type="InterPro" id="IPR001054">
    <property type="entry name" value="A/G_cyclase"/>
</dbReference>
<dbReference type="eggNOG" id="COG4252">
    <property type="taxonomic scope" value="Bacteria"/>
</dbReference>
<dbReference type="SMART" id="SM00044">
    <property type="entry name" value="CYCc"/>
    <property type="match status" value="1"/>
</dbReference>
<dbReference type="InterPro" id="IPR007890">
    <property type="entry name" value="CHASE2"/>
</dbReference>
<dbReference type="Gene3D" id="3.30.70.1230">
    <property type="entry name" value="Nucleotide cyclase"/>
    <property type="match status" value="1"/>
</dbReference>
<evidence type="ECO:0000259" key="2">
    <source>
        <dbReference type="PROSITE" id="PS50125"/>
    </source>
</evidence>
<dbReference type="Proteomes" id="UP000000647">
    <property type="component" value="Chromosome"/>
</dbReference>
<dbReference type="AlphaFoldDB" id="A1WY91"/>
<dbReference type="OrthoDB" id="9806704at2"/>
<dbReference type="RefSeq" id="WP_011814675.1">
    <property type="nucleotide sequence ID" value="NC_008789.1"/>
</dbReference>
<dbReference type="STRING" id="349124.Hhal_1889"/>
<keyword evidence="1" id="KW-1133">Transmembrane helix</keyword>
<protein>
    <submittedName>
        <fullName evidence="3">Putative adenylate/guanylate cyclase</fullName>
    </submittedName>
</protein>
<dbReference type="Pfam" id="PF00211">
    <property type="entry name" value="Guanylate_cyc"/>
    <property type="match status" value="1"/>
</dbReference>
<reference evidence="3 4" key="2">
    <citation type="journal article" date="2013" name="Stand. Genomic Sci.">
        <title>Complete genome sequence of Halorhodospira halophila SL1.</title>
        <authorList>
            <person name="Challacombe J.F."/>
            <person name="Majid S."/>
            <person name="Deole R."/>
            <person name="Brettin T.S."/>
            <person name="Bruce D."/>
            <person name="Delano S.F."/>
            <person name="Detter J.C."/>
            <person name="Gleasner C.D."/>
            <person name="Han C.S."/>
            <person name="Misra M."/>
            <person name="Reitenga K.G."/>
            <person name="Mikhailova N."/>
            <person name="Woyke T."/>
            <person name="Pitluck S."/>
            <person name="Nolan M."/>
            <person name="Land M.L."/>
            <person name="Saunders E."/>
            <person name="Tapia R."/>
            <person name="Lapidus A."/>
            <person name="Ivanova N."/>
            <person name="Hoff W.D."/>
        </authorList>
    </citation>
    <scope>NUCLEOTIDE SEQUENCE [LARGE SCALE GENOMIC DNA]</scope>
    <source>
        <strain evidence="4">DSM 244 / SL1</strain>
    </source>
</reference>
<sequence>MAQPARRRAVGVGLVVLAATVAGVLHTVGWLVPVERVVYDQRTQWLHGDAHAPEEIVILYVDEYSIRAMEPAVGRWPWPRSLWADLLEFLAHGRPAAVVFDVLFTESAREDGGAGDAAFAQASAALGGVVHAMQFLEANPREDRSADPLPKGMADRYALGDTQGWPDPRFQEHGVPVAPLADKAEQLGVVTTGPDRDGVHRRLPPLLPYDGEIYPALGVAALLAAGQDSSTIDWDEQGVQWADQTLATDASGQALVNPYAEFDSYPVVELFEAQRQIRRGELADLRVDPEVFNDRIVFVGASAAALHDLKATPLSGRTPGVELHASLIGNLLDGQTLRFGPGTIEAVLVPAAAGAVGLAVLLVPALSARVLLPLAVVAAWTAWVLVQHAAGIVWSWLPLVVGVLLAWVTVLVFLGFTEGRDRRRVRQLLAQYVSPAVLQEVVDRRGEVATGEVGSTEQVTLLFSDIRGFTSLSEGQEAASVVELLNIHLGEMSEAIFEHDGTLDKFIGDAVMAFWGAPVRVRDHADRAVRAALAMTQRLEGVNEAVVARGGKPLAIGIGLHTGEVVLGNIGSVRKLDYTVIGDNVNVASRLEDLTKAYGCSVLISGDTYADLPQGWQCRYVDRVQVRGRQRMLDLYEPIAPPEGA</sequence>
<dbReference type="PROSITE" id="PS50125">
    <property type="entry name" value="GUANYLATE_CYCLASE_2"/>
    <property type="match status" value="1"/>
</dbReference>
<dbReference type="eggNOG" id="COG2114">
    <property type="taxonomic scope" value="Bacteria"/>
</dbReference>
<evidence type="ECO:0000256" key="1">
    <source>
        <dbReference type="SAM" id="Phobius"/>
    </source>
</evidence>
<reference evidence="4" key="1">
    <citation type="submission" date="2006-12" db="EMBL/GenBank/DDBJ databases">
        <title>Complete sequence of Halorhodospira halophila SL1.</title>
        <authorList>
            <consortium name="US DOE Joint Genome Institute"/>
            <person name="Copeland A."/>
            <person name="Lucas S."/>
            <person name="Lapidus A."/>
            <person name="Barry K."/>
            <person name="Detter J.C."/>
            <person name="Glavina del Rio T."/>
            <person name="Hammon N."/>
            <person name="Israni S."/>
            <person name="Dalin E."/>
            <person name="Tice H."/>
            <person name="Pitluck S."/>
            <person name="Saunders E."/>
            <person name="Brettin T."/>
            <person name="Bruce D."/>
            <person name="Han C."/>
            <person name="Tapia R."/>
            <person name="Schmutz J."/>
            <person name="Larimer F."/>
            <person name="Land M."/>
            <person name="Hauser L."/>
            <person name="Kyrpides N."/>
            <person name="Mikhailova N."/>
            <person name="Hoff W."/>
            <person name="Richardson P."/>
        </authorList>
    </citation>
    <scope>NUCLEOTIDE SEQUENCE [LARGE SCALE GENOMIC DNA]</scope>
    <source>
        <strain evidence="4">DSM 244 / SL1</strain>
    </source>
</reference>
<dbReference type="CDD" id="cd07302">
    <property type="entry name" value="CHD"/>
    <property type="match status" value="1"/>
</dbReference>
<dbReference type="Pfam" id="PF05226">
    <property type="entry name" value="CHASE2"/>
    <property type="match status" value="1"/>
</dbReference>
<proteinExistence type="predicted"/>
<name>A1WY91_HALHL</name>
<dbReference type="SMART" id="SM01080">
    <property type="entry name" value="CHASE2"/>
    <property type="match status" value="1"/>
</dbReference>
<dbReference type="PANTHER" id="PTHR43081:SF1">
    <property type="entry name" value="ADENYLATE CYCLASE, TERMINAL-DIFFERENTIATION SPECIFIC"/>
    <property type="match status" value="1"/>
</dbReference>
<dbReference type="InterPro" id="IPR050697">
    <property type="entry name" value="Adenylyl/Guanylyl_Cyclase_3/4"/>
</dbReference>
<dbReference type="InterPro" id="IPR029787">
    <property type="entry name" value="Nucleotide_cyclase"/>
</dbReference>
<gene>
    <name evidence="3" type="ordered locus">Hhal_1889</name>
</gene>
<organism evidence="3 4">
    <name type="scientific">Halorhodospira halophila (strain DSM 244 / SL1)</name>
    <name type="common">Ectothiorhodospira halophila (strain DSM 244 / SL1)</name>
    <dbReference type="NCBI Taxonomy" id="349124"/>
    <lineage>
        <taxon>Bacteria</taxon>
        <taxon>Pseudomonadati</taxon>
        <taxon>Pseudomonadota</taxon>
        <taxon>Gammaproteobacteria</taxon>
        <taxon>Chromatiales</taxon>
        <taxon>Ectothiorhodospiraceae</taxon>
        <taxon>Halorhodospira</taxon>
    </lineage>
</organism>
<feature type="transmembrane region" description="Helical" evidence="1">
    <location>
        <begin position="346"/>
        <end position="363"/>
    </location>
</feature>
<keyword evidence="1" id="KW-0472">Membrane</keyword>
<keyword evidence="1" id="KW-0812">Transmembrane</keyword>
<keyword evidence="4" id="KW-1185">Reference proteome</keyword>
<dbReference type="HOGENOM" id="CLU_000445_85_1_6"/>
<evidence type="ECO:0000313" key="4">
    <source>
        <dbReference type="Proteomes" id="UP000000647"/>
    </source>
</evidence>
<dbReference type="GO" id="GO:0004016">
    <property type="term" value="F:adenylate cyclase activity"/>
    <property type="evidence" value="ECO:0007669"/>
    <property type="project" value="UniProtKB-ARBA"/>
</dbReference>
<feature type="transmembrane region" description="Helical" evidence="1">
    <location>
        <begin position="370"/>
        <end position="390"/>
    </location>
</feature>
<dbReference type="SUPFAM" id="SSF55073">
    <property type="entry name" value="Nucleotide cyclase"/>
    <property type="match status" value="1"/>
</dbReference>
<accession>A1WY91</accession>
<dbReference type="GO" id="GO:0035556">
    <property type="term" value="P:intracellular signal transduction"/>
    <property type="evidence" value="ECO:0007669"/>
    <property type="project" value="InterPro"/>
</dbReference>